<dbReference type="EMBL" id="CP000431">
    <property type="protein sequence ID" value="ABG94803.1"/>
    <property type="molecule type" value="Genomic_DNA"/>
</dbReference>
<proteinExistence type="predicted"/>
<dbReference type="KEGG" id="rha:RHA1_ro03000"/>
<sequence length="144" mass="15697">MTNEHTSSVSEFDYRNRAHPIHLYRSAVTAQWCYGYRPLCTQVFVDAFLSNASERHGGQSRRGARHSRRPHNIRCTPTGSGGCCRAGVADCPPRGRAARLLRPHPRPAASDDGAIVAIAAKLRTVAYVIVQELMIATNEAAALG</sequence>
<name>Q0SCD3_RHOJR</name>
<protein>
    <submittedName>
        <fullName evidence="1">Uncharacterized protein</fullName>
    </submittedName>
</protein>
<evidence type="ECO:0000313" key="1">
    <source>
        <dbReference type="EMBL" id="ABG94803.1"/>
    </source>
</evidence>
<evidence type="ECO:0000313" key="2">
    <source>
        <dbReference type="Proteomes" id="UP000008710"/>
    </source>
</evidence>
<accession>Q0SCD3</accession>
<organism evidence="1 2">
    <name type="scientific">Rhodococcus jostii (strain RHA1)</name>
    <dbReference type="NCBI Taxonomy" id="101510"/>
    <lineage>
        <taxon>Bacteria</taxon>
        <taxon>Bacillati</taxon>
        <taxon>Actinomycetota</taxon>
        <taxon>Actinomycetes</taxon>
        <taxon>Mycobacteriales</taxon>
        <taxon>Nocardiaceae</taxon>
        <taxon>Rhodococcus</taxon>
    </lineage>
</organism>
<gene>
    <name evidence="1" type="ordered locus">RHA1_ro03000</name>
</gene>
<dbReference type="HOGENOM" id="CLU_1794973_0_0_11"/>
<dbReference type="AlphaFoldDB" id="Q0SCD3"/>
<dbReference type="eggNOG" id="COG0557">
    <property type="taxonomic scope" value="Bacteria"/>
</dbReference>
<dbReference type="Proteomes" id="UP000008710">
    <property type="component" value="Chromosome"/>
</dbReference>
<reference evidence="2" key="1">
    <citation type="journal article" date="2006" name="Proc. Natl. Acad. Sci. U.S.A.">
        <title>The complete genome of Rhodococcus sp. RHA1 provides insights into a catabolic powerhouse.</title>
        <authorList>
            <person name="McLeod M.P."/>
            <person name="Warren R.L."/>
            <person name="Hsiao W.W.L."/>
            <person name="Araki N."/>
            <person name="Myhre M."/>
            <person name="Fernandes C."/>
            <person name="Miyazawa D."/>
            <person name="Wong W."/>
            <person name="Lillquist A.L."/>
            <person name="Wang D."/>
            <person name="Dosanjh M."/>
            <person name="Hara H."/>
            <person name="Petrescu A."/>
            <person name="Morin R.D."/>
            <person name="Yang G."/>
            <person name="Stott J.M."/>
            <person name="Schein J.E."/>
            <person name="Shin H."/>
            <person name="Smailus D."/>
            <person name="Siddiqui A.S."/>
            <person name="Marra M.A."/>
            <person name="Jones S.J.M."/>
            <person name="Holt R."/>
            <person name="Brinkman F.S.L."/>
            <person name="Miyauchi K."/>
            <person name="Fukuda M."/>
            <person name="Davies J.E."/>
            <person name="Mohn W.W."/>
            <person name="Eltis L.D."/>
        </authorList>
    </citation>
    <scope>NUCLEOTIDE SEQUENCE [LARGE SCALE GENOMIC DNA]</scope>
    <source>
        <strain evidence="2">RHA1</strain>
    </source>
</reference>